<dbReference type="SUPFAM" id="SSF56112">
    <property type="entry name" value="Protein kinase-like (PK-like)"/>
    <property type="match status" value="1"/>
</dbReference>
<dbReference type="PANTHER" id="PTHR47829">
    <property type="entry name" value="HYDROLASE, PUTATIVE (AFU_ORTHOLOGUE AFUA_1G12880)-RELATED"/>
    <property type="match status" value="1"/>
</dbReference>
<evidence type="ECO:0000313" key="3">
    <source>
        <dbReference type="Proteomes" id="UP001501074"/>
    </source>
</evidence>
<name>A0ABP7AC37_9ACTN</name>
<feature type="domain" description="Aminoglycoside phosphotransferase" evidence="1">
    <location>
        <begin position="40"/>
        <end position="254"/>
    </location>
</feature>
<dbReference type="PANTHER" id="PTHR47829:SF1">
    <property type="entry name" value="HAD FAMILY PHOSPHATASE"/>
    <property type="match status" value="1"/>
</dbReference>
<evidence type="ECO:0000313" key="2">
    <source>
        <dbReference type="EMBL" id="GAA3629124.1"/>
    </source>
</evidence>
<dbReference type="Gene3D" id="3.90.1200.10">
    <property type="match status" value="1"/>
</dbReference>
<accession>A0ABP7AC37</accession>
<dbReference type="InterPro" id="IPR011009">
    <property type="entry name" value="Kinase-like_dom_sf"/>
</dbReference>
<gene>
    <name evidence="2" type="ORF">GCM10022223_53340</name>
</gene>
<dbReference type="RefSeq" id="WP_231484432.1">
    <property type="nucleotide sequence ID" value="NZ_BAAAZO010000010.1"/>
</dbReference>
<evidence type="ECO:0000259" key="1">
    <source>
        <dbReference type="Pfam" id="PF01636"/>
    </source>
</evidence>
<sequence>MTDDPHSPTPGLDVPVFESWLRRTHPGLTGPRPLSAALMTGGRSNVTYGIDGATRPLVLRRPPLGHVQATAHDMAREHRVISALAGTGVPVPATLALQRSPDASTGLDSSFYLMTRMPGQALARRHQNAAYSPTALRDVSFELIRLLAELHRLDPARIGLGDFGRPDGYLVRQLHRWGLQYDGSRSRELPQLDRLQERLRDGVPTTRRNGLVHGDFRLDNALVDGTSISAILDWELSSLGDTAVDVGLLGLYWEIHTISPGTAVSAVDPAAGYPSFPELLDTYCEVLGTRVDHLSWYRAFAAYKLAVILEGVYFRYQAGGTVGTGFETVGDLAVPLAVHGLNQLSRAEENPWISHPTPAPGT</sequence>
<dbReference type="InterPro" id="IPR002575">
    <property type="entry name" value="Aminoglycoside_PTrfase"/>
</dbReference>
<keyword evidence="3" id="KW-1185">Reference proteome</keyword>
<proteinExistence type="predicted"/>
<protein>
    <submittedName>
        <fullName evidence="2">Phosphotransferase family protein</fullName>
    </submittedName>
</protein>
<dbReference type="InterPro" id="IPR041726">
    <property type="entry name" value="ACAD10_11_N"/>
</dbReference>
<organism evidence="2 3">
    <name type="scientific">Kineosporia mesophila</name>
    <dbReference type="NCBI Taxonomy" id="566012"/>
    <lineage>
        <taxon>Bacteria</taxon>
        <taxon>Bacillati</taxon>
        <taxon>Actinomycetota</taxon>
        <taxon>Actinomycetes</taxon>
        <taxon>Kineosporiales</taxon>
        <taxon>Kineosporiaceae</taxon>
        <taxon>Kineosporia</taxon>
    </lineage>
</organism>
<comment type="caution">
    <text evidence="2">The sequence shown here is derived from an EMBL/GenBank/DDBJ whole genome shotgun (WGS) entry which is preliminary data.</text>
</comment>
<dbReference type="Pfam" id="PF01636">
    <property type="entry name" value="APH"/>
    <property type="match status" value="1"/>
</dbReference>
<reference evidence="3" key="1">
    <citation type="journal article" date="2019" name="Int. J. Syst. Evol. Microbiol.">
        <title>The Global Catalogue of Microorganisms (GCM) 10K type strain sequencing project: providing services to taxonomists for standard genome sequencing and annotation.</title>
        <authorList>
            <consortium name="The Broad Institute Genomics Platform"/>
            <consortium name="The Broad Institute Genome Sequencing Center for Infectious Disease"/>
            <person name="Wu L."/>
            <person name="Ma J."/>
        </authorList>
    </citation>
    <scope>NUCLEOTIDE SEQUENCE [LARGE SCALE GENOMIC DNA]</scope>
    <source>
        <strain evidence="3">JCM 16902</strain>
    </source>
</reference>
<dbReference type="CDD" id="cd05154">
    <property type="entry name" value="ACAD10_11_N-like"/>
    <property type="match status" value="1"/>
</dbReference>
<dbReference type="InterPro" id="IPR052898">
    <property type="entry name" value="ACAD10-like"/>
</dbReference>
<dbReference type="Gene3D" id="3.30.200.20">
    <property type="entry name" value="Phosphorylase Kinase, domain 1"/>
    <property type="match status" value="1"/>
</dbReference>
<dbReference type="Proteomes" id="UP001501074">
    <property type="component" value="Unassembled WGS sequence"/>
</dbReference>
<dbReference type="EMBL" id="BAAAZO010000010">
    <property type="protein sequence ID" value="GAA3629124.1"/>
    <property type="molecule type" value="Genomic_DNA"/>
</dbReference>